<feature type="region of interest" description="Disordered" evidence="1">
    <location>
        <begin position="129"/>
        <end position="189"/>
    </location>
</feature>
<feature type="compositionally biased region" description="Basic residues" evidence="1">
    <location>
        <begin position="151"/>
        <end position="160"/>
    </location>
</feature>
<evidence type="ECO:0000256" key="1">
    <source>
        <dbReference type="SAM" id="MobiDB-lite"/>
    </source>
</evidence>
<evidence type="ECO:0000313" key="3">
    <source>
        <dbReference type="Proteomes" id="UP001066276"/>
    </source>
</evidence>
<feature type="region of interest" description="Disordered" evidence="1">
    <location>
        <begin position="21"/>
        <end position="75"/>
    </location>
</feature>
<feature type="compositionally biased region" description="Polar residues" evidence="1">
    <location>
        <begin position="177"/>
        <end position="189"/>
    </location>
</feature>
<dbReference type="Proteomes" id="UP001066276">
    <property type="component" value="Chromosome 7"/>
</dbReference>
<protein>
    <submittedName>
        <fullName evidence="2">Uncharacterized protein</fullName>
    </submittedName>
</protein>
<name>A0AAV7PGP4_PLEWA</name>
<feature type="compositionally biased region" description="Basic and acidic residues" evidence="1">
    <location>
        <begin position="62"/>
        <end position="73"/>
    </location>
</feature>
<evidence type="ECO:0000313" key="2">
    <source>
        <dbReference type="EMBL" id="KAJ1127381.1"/>
    </source>
</evidence>
<dbReference type="EMBL" id="JANPWB010000011">
    <property type="protein sequence ID" value="KAJ1127381.1"/>
    <property type="molecule type" value="Genomic_DNA"/>
</dbReference>
<reference evidence="2" key="1">
    <citation type="journal article" date="2022" name="bioRxiv">
        <title>Sequencing and chromosome-scale assembly of the giantPleurodeles waltlgenome.</title>
        <authorList>
            <person name="Brown T."/>
            <person name="Elewa A."/>
            <person name="Iarovenko S."/>
            <person name="Subramanian E."/>
            <person name="Araus A.J."/>
            <person name="Petzold A."/>
            <person name="Susuki M."/>
            <person name="Suzuki K.-i.T."/>
            <person name="Hayashi T."/>
            <person name="Toyoda A."/>
            <person name="Oliveira C."/>
            <person name="Osipova E."/>
            <person name="Leigh N.D."/>
            <person name="Simon A."/>
            <person name="Yun M.H."/>
        </authorList>
    </citation>
    <scope>NUCLEOTIDE SEQUENCE</scope>
    <source>
        <strain evidence="2">20211129_DDA</strain>
        <tissue evidence="2">Liver</tissue>
    </source>
</reference>
<dbReference type="AlphaFoldDB" id="A0AAV7PGP4"/>
<organism evidence="2 3">
    <name type="scientific">Pleurodeles waltl</name>
    <name type="common">Iberian ribbed newt</name>
    <dbReference type="NCBI Taxonomy" id="8319"/>
    <lineage>
        <taxon>Eukaryota</taxon>
        <taxon>Metazoa</taxon>
        <taxon>Chordata</taxon>
        <taxon>Craniata</taxon>
        <taxon>Vertebrata</taxon>
        <taxon>Euteleostomi</taxon>
        <taxon>Amphibia</taxon>
        <taxon>Batrachia</taxon>
        <taxon>Caudata</taxon>
        <taxon>Salamandroidea</taxon>
        <taxon>Salamandridae</taxon>
        <taxon>Pleurodelinae</taxon>
        <taxon>Pleurodeles</taxon>
    </lineage>
</organism>
<gene>
    <name evidence="2" type="ORF">NDU88_005783</name>
</gene>
<proteinExistence type="predicted"/>
<keyword evidence="3" id="KW-1185">Reference proteome</keyword>
<comment type="caution">
    <text evidence="2">The sequence shown here is derived from an EMBL/GenBank/DDBJ whole genome shotgun (WGS) entry which is preliminary data.</text>
</comment>
<sequence length="189" mass="20529">MGRGEGRDPSLELRLHLRAARGRSLQSAGGRSPPVCQCTRPRPRHTRRPIQAGAGDCAQPRGEVRRGTAEERTVPVTKTRSRLPSAVYIRLPSPHSSSGRSARARQGRGAVRTAHLIWQGQPQVARLERPGASTTVNKRSPGGDPGDPLRHRVAAVHRTARAAESCGPRRRPHRRCTSVSVTSTQVPLP</sequence>
<accession>A0AAV7PGP4</accession>